<evidence type="ECO:0000256" key="1">
    <source>
        <dbReference type="SAM" id="MobiDB-lite"/>
    </source>
</evidence>
<proteinExistence type="predicted"/>
<sequence>MTTSPPPPPPPPPRTPTRTKPVQLVVRKQGAYEHGRWSTRILTIDIDAGTASVSRKNDPAASSDRCLHVQHVQMWPRYNASGIESRYDSLKAKMTLRITGAETSFADAAAAAALLRESPSRSSASVTRQSTLYATTDTPSVDSSESLTPSDSCSRRSGRSFASSSPSTPAPSAVTKTWFINFTSMDSYELAVMLLLRLKNTDGSRRRVFVDNVVADLATVKAAWAAEVDGADTIVPKSVSRTPLITCTQSARLSV</sequence>
<organism evidence="2 3">
    <name type="scientific">Novymonas esmeraldas</name>
    <dbReference type="NCBI Taxonomy" id="1808958"/>
    <lineage>
        <taxon>Eukaryota</taxon>
        <taxon>Discoba</taxon>
        <taxon>Euglenozoa</taxon>
        <taxon>Kinetoplastea</taxon>
        <taxon>Metakinetoplastina</taxon>
        <taxon>Trypanosomatida</taxon>
        <taxon>Trypanosomatidae</taxon>
        <taxon>Novymonas</taxon>
    </lineage>
</organism>
<feature type="compositionally biased region" description="Low complexity" evidence="1">
    <location>
        <begin position="159"/>
        <end position="172"/>
    </location>
</feature>
<dbReference type="AlphaFoldDB" id="A0AAW0F892"/>
<reference evidence="2 3" key="1">
    <citation type="journal article" date="2021" name="MBio">
        <title>A New Model Trypanosomatid, Novymonas esmeraldas: Genomic Perception of Its 'Candidatus Pandoraea novymonadis' Endosymbiont.</title>
        <authorList>
            <person name="Zakharova A."/>
            <person name="Saura A."/>
            <person name="Butenko A."/>
            <person name="Podesvova L."/>
            <person name="Warmusova S."/>
            <person name="Kostygov A.Y."/>
            <person name="Nenarokova A."/>
            <person name="Lukes J."/>
            <person name="Opperdoes F.R."/>
            <person name="Yurchenko V."/>
        </authorList>
    </citation>
    <scope>NUCLEOTIDE SEQUENCE [LARGE SCALE GENOMIC DNA]</scope>
    <source>
        <strain evidence="2 3">E262AT.01</strain>
    </source>
</reference>
<feature type="compositionally biased region" description="Polar residues" evidence="1">
    <location>
        <begin position="126"/>
        <end position="151"/>
    </location>
</feature>
<dbReference type="EMBL" id="JAECZO010000016">
    <property type="protein sequence ID" value="KAK7201506.1"/>
    <property type="molecule type" value="Genomic_DNA"/>
</dbReference>
<feature type="region of interest" description="Disordered" evidence="1">
    <location>
        <begin position="119"/>
        <end position="172"/>
    </location>
</feature>
<gene>
    <name evidence="2" type="ORF">NESM_000214400</name>
</gene>
<feature type="region of interest" description="Disordered" evidence="1">
    <location>
        <begin position="1"/>
        <end position="20"/>
    </location>
</feature>
<accession>A0AAW0F892</accession>
<dbReference type="Proteomes" id="UP001430356">
    <property type="component" value="Unassembled WGS sequence"/>
</dbReference>
<evidence type="ECO:0000313" key="3">
    <source>
        <dbReference type="Proteomes" id="UP001430356"/>
    </source>
</evidence>
<protein>
    <submittedName>
        <fullName evidence="2">Uncharacterized protein</fullName>
    </submittedName>
</protein>
<keyword evidence="3" id="KW-1185">Reference proteome</keyword>
<evidence type="ECO:0000313" key="2">
    <source>
        <dbReference type="EMBL" id="KAK7201506.1"/>
    </source>
</evidence>
<feature type="compositionally biased region" description="Pro residues" evidence="1">
    <location>
        <begin position="1"/>
        <end position="15"/>
    </location>
</feature>
<name>A0AAW0F892_9TRYP</name>
<comment type="caution">
    <text evidence="2">The sequence shown here is derived from an EMBL/GenBank/DDBJ whole genome shotgun (WGS) entry which is preliminary data.</text>
</comment>